<dbReference type="PANTHER" id="PTHR15938:SF1">
    <property type="entry name" value="MEIOTIC NUCLEAR DIVISION PROTEIN 1"/>
    <property type="match status" value="1"/>
</dbReference>
<dbReference type="InterPro" id="IPR040661">
    <property type="entry name" value="LZ3wCH"/>
</dbReference>
<dbReference type="GO" id="GO:0010774">
    <property type="term" value="P:meiotic strand invasion involved in reciprocal meiotic recombination"/>
    <property type="evidence" value="ECO:0007669"/>
    <property type="project" value="TreeGrafter"/>
</dbReference>
<dbReference type="GO" id="GO:0003690">
    <property type="term" value="F:double-stranded DNA binding"/>
    <property type="evidence" value="ECO:0007669"/>
    <property type="project" value="InterPro"/>
</dbReference>
<proteinExistence type="inferred from homology"/>
<dbReference type="Pfam" id="PF18517">
    <property type="entry name" value="LZ3wCH"/>
    <property type="match status" value="1"/>
</dbReference>
<feature type="coiled-coil region" evidence="8">
    <location>
        <begin position="85"/>
        <end position="146"/>
    </location>
</feature>
<dbReference type="InterPro" id="IPR005647">
    <property type="entry name" value="Mnd1"/>
</dbReference>
<evidence type="ECO:0000256" key="6">
    <source>
        <dbReference type="ARBA" id="ARBA00023254"/>
    </source>
</evidence>
<comment type="function">
    <text evidence="7">Required for proper homologous chromosome pairing and efficient cross-over and intragenic recombination during meiosis.</text>
</comment>
<evidence type="ECO:0000256" key="3">
    <source>
        <dbReference type="ARBA" id="ARBA00023054"/>
    </source>
</evidence>
<dbReference type="GO" id="GO:0120230">
    <property type="term" value="F:recombinase activator activity"/>
    <property type="evidence" value="ECO:0007669"/>
    <property type="project" value="TreeGrafter"/>
</dbReference>
<evidence type="ECO:0000256" key="2">
    <source>
        <dbReference type="ARBA" id="ARBA00005981"/>
    </source>
</evidence>
<evidence type="ECO:0000259" key="9">
    <source>
        <dbReference type="Pfam" id="PF03962"/>
    </source>
</evidence>
<evidence type="ECO:0000313" key="11">
    <source>
        <dbReference type="EMBL" id="MBW0532195.1"/>
    </source>
</evidence>
<dbReference type="GO" id="GO:0120231">
    <property type="term" value="C:DNA recombinase auxiliary factor complex"/>
    <property type="evidence" value="ECO:0007669"/>
    <property type="project" value="TreeGrafter"/>
</dbReference>
<feature type="domain" description="Mnd1 HTH" evidence="9">
    <location>
        <begin position="16"/>
        <end position="74"/>
    </location>
</feature>
<dbReference type="GO" id="GO:0000709">
    <property type="term" value="P:meiotic joint molecule formation"/>
    <property type="evidence" value="ECO:0007669"/>
    <property type="project" value="TreeGrafter"/>
</dbReference>
<sequence>MSKNRVSAEEKRTRTLEFFHESNSFFILKDLIRLIPKAKGVVSQSVEDIVKELVDDGLVQTEKIGTINVYWSFPSQSSKTISKAIDALSAEYNAVNETTEEIKANLESAAKDRQANVEREDNLKEIQVLRQNIAEMKAQLKKYNNCDPHNQEEKAKLCSLYKTGAEIWTENLSILMSYCRDNYRIDRHGFCAQFDLPINFEEILEEIEGEEI</sequence>
<protein>
    <recommendedName>
        <fullName evidence="7">Meiotic nuclear division protein 1</fullName>
    </recommendedName>
</protein>
<organism evidence="11 12">
    <name type="scientific">Austropuccinia psidii MF-1</name>
    <dbReference type="NCBI Taxonomy" id="1389203"/>
    <lineage>
        <taxon>Eukaryota</taxon>
        <taxon>Fungi</taxon>
        <taxon>Dikarya</taxon>
        <taxon>Basidiomycota</taxon>
        <taxon>Pucciniomycotina</taxon>
        <taxon>Pucciniomycetes</taxon>
        <taxon>Pucciniales</taxon>
        <taxon>Sphaerophragmiaceae</taxon>
        <taxon>Austropuccinia</taxon>
    </lineage>
</organism>
<dbReference type="PANTHER" id="PTHR15938">
    <property type="entry name" value="TBP-1 INTERACTING PROTEIN"/>
    <property type="match status" value="1"/>
</dbReference>
<evidence type="ECO:0000256" key="7">
    <source>
        <dbReference type="PIRNR" id="PIRNR026991"/>
    </source>
</evidence>
<dbReference type="EMBL" id="AVOT02037503">
    <property type="protein sequence ID" value="MBW0532195.1"/>
    <property type="molecule type" value="Genomic_DNA"/>
</dbReference>
<evidence type="ECO:0000256" key="1">
    <source>
        <dbReference type="ARBA" id="ARBA00004123"/>
    </source>
</evidence>
<dbReference type="OrthoDB" id="2500369at2759"/>
<comment type="similarity">
    <text evidence="2 7">Belongs to the MND1 family.</text>
</comment>
<gene>
    <name evidence="11" type="ORF">O181_071910</name>
</gene>
<evidence type="ECO:0000256" key="4">
    <source>
        <dbReference type="ARBA" id="ARBA00023172"/>
    </source>
</evidence>
<feature type="domain" description="Leucine zipper with capping helix" evidence="10">
    <location>
        <begin position="152"/>
        <end position="201"/>
    </location>
</feature>
<dbReference type="PIRSF" id="PIRSF026991">
    <property type="entry name" value="Mnd1"/>
    <property type="match status" value="1"/>
</dbReference>
<dbReference type="Pfam" id="PF03962">
    <property type="entry name" value="Mnd1"/>
    <property type="match status" value="1"/>
</dbReference>
<name>A0A9Q3IAH5_9BASI</name>
<dbReference type="AlphaFoldDB" id="A0A9Q3IAH5"/>
<evidence type="ECO:0000256" key="5">
    <source>
        <dbReference type="ARBA" id="ARBA00023242"/>
    </source>
</evidence>
<evidence type="ECO:0000259" key="10">
    <source>
        <dbReference type="Pfam" id="PF18517"/>
    </source>
</evidence>
<dbReference type="GO" id="GO:0007129">
    <property type="term" value="P:homologous chromosome pairing at meiosis"/>
    <property type="evidence" value="ECO:0007669"/>
    <property type="project" value="TreeGrafter"/>
</dbReference>
<evidence type="ECO:0000256" key="8">
    <source>
        <dbReference type="SAM" id="Coils"/>
    </source>
</evidence>
<keyword evidence="5 7" id="KW-0539">Nucleus</keyword>
<dbReference type="InterPro" id="IPR040453">
    <property type="entry name" value="Mnd1_HTH"/>
</dbReference>
<keyword evidence="6" id="KW-0469">Meiosis</keyword>
<reference evidence="11" key="1">
    <citation type="submission" date="2021-03" db="EMBL/GenBank/DDBJ databases">
        <title>Draft genome sequence of rust myrtle Austropuccinia psidii MF-1, a brazilian biotype.</title>
        <authorList>
            <person name="Quecine M.C."/>
            <person name="Pachon D.M.R."/>
            <person name="Bonatelli M.L."/>
            <person name="Correr F.H."/>
            <person name="Franceschini L.M."/>
            <person name="Leite T.F."/>
            <person name="Margarido G.R.A."/>
            <person name="Almeida C.A."/>
            <person name="Ferrarezi J.A."/>
            <person name="Labate C.A."/>
        </authorList>
    </citation>
    <scope>NUCLEOTIDE SEQUENCE</scope>
    <source>
        <strain evidence="11">MF-1</strain>
    </source>
</reference>
<accession>A0A9Q3IAH5</accession>
<dbReference type="GO" id="GO:0000794">
    <property type="term" value="C:condensed nuclear chromosome"/>
    <property type="evidence" value="ECO:0007669"/>
    <property type="project" value="TreeGrafter"/>
</dbReference>
<keyword evidence="4" id="KW-0233">DNA recombination</keyword>
<keyword evidence="12" id="KW-1185">Reference proteome</keyword>
<dbReference type="Proteomes" id="UP000765509">
    <property type="component" value="Unassembled WGS sequence"/>
</dbReference>
<comment type="caution">
    <text evidence="11">The sequence shown here is derived from an EMBL/GenBank/DDBJ whole genome shotgun (WGS) entry which is preliminary data.</text>
</comment>
<evidence type="ECO:0000313" key="12">
    <source>
        <dbReference type="Proteomes" id="UP000765509"/>
    </source>
</evidence>
<comment type="subcellular location">
    <subcellularLocation>
        <location evidence="1 7">Nucleus</location>
    </subcellularLocation>
</comment>
<keyword evidence="3 8" id="KW-0175">Coiled coil</keyword>